<accession>A0AAV1DIG9</accession>
<keyword evidence="1" id="KW-0812">Transmembrane</keyword>
<dbReference type="AlphaFoldDB" id="A0AAV1DIG9"/>
<organism evidence="2 3">
    <name type="scientific">Oldenlandia corymbosa var. corymbosa</name>
    <dbReference type="NCBI Taxonomy" id="529605"/>
    <lineage>
        <taxon>Eukaryota</taxon>
        <taxon>Viridiplantae</taxon>
        <taxon>Streptophyta</taxon>
        <taxon>Embryophyta</taxon>
        <taxon>Tracheophyta</taxon>
        <taxon>Spermatophyta</taxon>
        <taxon>Magnoliopsida</taxon>
        <taxon>eudicotyledons</taxon>
        <taxon>Gunneridae</taxon>
        <taxon>Pentapetalae</taxon>
        <taxon>asterids</taxon>
        <taxon>lamiids</taxon>
        <taxon>Gentianales</taxon>
        <taxon>Rubiaceae</taxon>
        <taxon>Rubioideae</taxon>
        <taxon>Spermacoceae</taxon>
        <taxon>Hedyotis-Oldenlandia complex</taxon>
        <taxon>Oldenlandia</taxon>
    </lineage>
</organism>
<dbReference type="Proteomes" id="UP001161247">
    <property type="component" value="Chromosome 5"/>
</dbReference>
<feature type="transmembrane region" description="Helical" evidence="1">
    <location>
        <begin position="170"/>
        <end position="191"/>
    </location>
</feature>
<dbReference type="PANTHER" id="PTHR35465">
    <property type="entry name" value="CAVEOLIN-1 PROTEIN"/>
    <property type="match status" value="1"/>
</dbReference>
<reference evidence="2" key="1">
    <citation type="submission" date="2023-03" db="EMBL/GenBank/DDBJ databases">
        <authorList>
            <person name="Julca I."/>
        </authorList>
    </citation>
    <scope>NUCLEOTIDE SEQUENCE</scope>
</reference>
<sequence length="213" mass="23987">MGLDRFHLVQRSLVHWLVKMSFLSRLQHFSLMQFVLAAAVFCQSSMMDTRELHAGTELQKETLPLKGGSCLYQLNGLKSNMWYEIPASFSLQLQTGSSDLGQHMGRRLLNTEKLIFKTELMDSLKVQKKLYVLVNVVPEGIVAIPGVEERKYATFNIACDELLIGIPHKAWCVVIFVLLCLAFAFVIPSFLPPHILPGNQNSHEGKQVVSKDS</sequence>
<evidence type="ECO:0000313" key="3">
    <source>
        <dbReference type="Proteomes" id="UP001161247"/>
    </source>
</evidence>
<dbReference type="PANTHER" id="PTHR35465:SF1">
    <property type="entry name" value="PHOSPHATIDYLINOSITOL-GLYCAN BIOSYNTHESIS CLASS X PROTEIN"/>
    <property type="match status" value="1"/>
</dbReference>
<evidence type="ECO:0000313" key="2">
    <source>
        <dbReference type="EMBL" id="CAI9106723.1"/>
    </source>
</evidence>
<dbReference type="EMBL" id="OX459122">
    <property type="protein sequence ID" value="CAI9106723.1"/>
    <property type="molecule type" value="Genomic_DNA"/>
</dbReference>
<name>A0AAV1DIG9_OLDCO</name>
<protein>
    <submittedName>
        <fullName evidence="2">OLC1v1005942C1</fullName>
    </submittedName>
</protein>
<keyword evidence="1" id="KW-1133">Transmembrane helix</keyword>
<proteinExistence type="predicted"/>
<gene>
    <name evidence="2" type="ORF">OLC1_LOCUS15179</name>
</gene>
<evidence type="ECO:0000256" key="1">
    <source>
        <dbReference type="SAM" id="Phobius"/>
    </source>
</evidence>
<keyword evidence="1" id="KW-0472">Membrane</keyword>
<keyword evidence="3" id="KW-1185">Reference proteome</keyword>